<dbReference type="Proteomes" id="UP000072741">
    <property type="component" value="Unassembled WGS sequence"/>
</dbReference>
<dbReference type="GO" id="GO:0006826">
    <property type="term" value="P:iron ion transport"/>
    <property type="evidence" value="ECO:0007669"/>
    <property type="project" value="InterPro"/>
</dbReference>
<name>A0A147GSA1_9BURK</name>
<dbReference type="RefSeq" id="WP_058642558.1">
    <property type="nucleotide sequence ID" value="NZ_LDSL01000082.1"/>
</dbReference>
<feature type="non-terminal residue" evidence="2">
    <location>
        <position position="346"/>
    </location>
</feature>
<comment type="caution">
    <text evidence="2">The sequence shown here is derived from an EMBL/GenBank/DDBJ whole genome shotgun (WGS) entry which is preliminary data.</text>
</comment>
<dbReference type="Pfam" id="PF05171">
    <property type="entry name" value="HemS"/>
    <property type="match status" value="2"/>
</dbReference>
<dbReference type="InterPro" id="IPR053733">
    <property type="entry name" value="Heme_Transport_Util_sf"/>
</dbReference>
<keyword evidence="2" id="KW-0675">Receptor</keyword>
<dbReference type="SUPFAM" id="SSF144064">
    <property type="entry name" value="Heme iron utilization protein-like"/>
    <property type="match status" value="1"/>
</dbReference>
<feature type="domain" description="Haemin-degrading HemS/ChuX" evidence="1">
    <location>
        <begin position="214"/>
        <end position="338"/>
    </location>
</feature>
<protein>
    <submittedName>
        <fullName evidence="2">Hemin receptor</fullName>
    </submittedName>
</protein>
<dbReference type="CDD" id="cd16830">
    <property type="entry name" value="HemS-like_N"/>
    <property type="match status" value="1"/>
</dbReference>
<dbReference type="CDD" id="cd16831">
    <property type="entry name" value="HemS-like_C"/>
    <property type="match status" value="1"/>
</dbReference>
<evidence type="ECO:0000313" key="3">
    <source>
        <dbReference type="Proteomes" id="UP000072741"/>
    </source>
</evidence>
<dbReference type="InterPro" id="IPR007845">
    <property type="entry name" value="HemS/ChuX_dom"/>
</dbReference>
<feature type="domain" description="Haemin-degrading HemS/ChuX" evidence="1">
    <location>
        <begin position="31"/>
        <end position="163"/>
    </location>
</feature>
<dbReference type="EMBL" id="LDSL01000082">
    <property type="protein sequence ID" value="KTT20510.1"/>
    <property type="molecule type" value="Genomic_DNA"/>
</dbReference>
<sequence>MTHDTADLRRRFAELRAQGRRHKDAAEALGLSEGAAIAAHAGAHDSALQAVPLAGPWLGLLRALEACGPLLALTRNRSTVHEKTGVYQKLSGSEAMGLALGADIDLRLFFGQWHAGFAVIEQAPGSTQAQQSLQFFAPDGTAVHKVFAREATDRAALQAVVDAHRLQGEPPAFRAAEPRAAPRDDAAIDTAGFLRGWAGMQDTHEFFGLLKDFGVERRQAFRLAEGRFTRRVGTDALQALLQEAAFDGTPVMVFVGSPGCIQIHTGPVRRVEPLAVRGMRWLNVLDEGFNLHLREDLVAQAWVVEKPTSDGLVTAVEAFDDQGEPMAMFFGARKPGQPELQACSSG</sequence>
<evidence type="ECO:0000313" key="2">
    <source>
        <dbReference type="EMBL" id="KTT20510.1"/>
    </source>
</evidence>
<keyword evidence="3" id="KW-1185">Reference proteome</keyword>
<dbReference type="Gene3D" id="3.40.1570.10">
    <property type="entry name" value="HemS/ChuS/ChuX like domains"/>
    <property type="match status" value="2"/>
</dbReference>
<accession>A0A147GSA1</accession>
<reference evidence="2 3" key="1">
    <citation type="journal article" date="2016" name="Front. Microbiol.">
        <title>Genomic Resource of Rice Seed Associated Bacteria.</title>
        <authorList>
            <person name="Midha S."/>
            <person name="Bansal K."/>
            <person name="Sharma S."/>
            <person name="Kumar N."/>
            <person name="Patil P.P."/>
            <person name="Chaudhry V."/>
            <person name="Patil P.B."/>
        </authorList>
    </citation>
    <scope>NUCLEOTIDE SEQUENCE [LARGE SCALE GENOMIC DNA]</scope>
    <source>
        <strain evidence="2 3">NS331</strain>
    </source>
</reference>
<gene>
    <name evidence="2" type="ORF">NS331_13815</name>
</gene>
<organism evidence="2 3">
    <name type="scientific">Pseudacidovorax intermedius</name>
    <dbReference type="NCBI Taxonomy" id="433924"/>
    <lineage>
        <taxon>Bacteria</taxon>
        <taxon>Pseudomonadati</taxon>
        <taxon>Pseudomonadota</taxon>
        <taxon>Betaproteobacteria</taxon>
        <taxon>Burkholderiales</taxon>
        <taxon>Comamonadaceae</taxon>
        <taxon>Pseudacidovorax</taxon>
    </lineage>
</organism>
<proteinExistence type="predicted"/>
<dbReference type="OrthoDB" id="316630at2"/>
<evidence type="ECO:0000259" key="1">
    <source>
        <dbReference type="Pfam" id="PF05171"/>
    </source>
</evidence>
<dbReference type="AlphaFoldDB" id="A0A147GSA1"/>